<sequence>MAMRTTVFPFSPAIRPLGAALIALCLAALPAGPALAQAAGPNQQVWSSDAERSQLVERAEALRAHARAMRDESRAKYEAEFTACYQRFRVYACQGDAKKAKTAAELEARKVDAEARELELEIRTRDVASRDARAREEAPRRAASQERQSEEFRADKARQDAEREQRQAEKAKAVETGNAQAAAERRETAARLSAKRADKAAQGVEAAQRAEDQRASVLESRQRMAERDAKVAEKKAEREAKEKQRAAERAKAEADGIIPKKP</sequence>
<evidence type="ECO:0008006" key="5">
    <source>
        <dbReference type="Google" id="ProtNLM"/>
    </source>
</evidence>
<organism evidence="3 4">
    <name type="scientific">Oryzomicrobium terrae</name>
    <dbReference type="NCBI Taxonomy" id="1735038"/>
    <lineage>
        <taxon>Bacteria</taxon>
        <taxon>Pseudomonadati</taxon>
        <taxon>Pseudomonadota</taxon>
        <taxon>Betaproteobacteria</taxon>
        <taxon>Rhodocyclales</taxon>
        <taxon>Rhodocyclaceae</taxon>
        <taxon>Oryzomicrobium</taxon>
    </lineage>
</organism>
<keyword evidence="2" id="KW-0732">Signal</keyword>
<feature type="chain" id="PRO_5022664981" description="Colicin import membrane protein" evidence="2">
    <location>
        <begin position="37"/>
        <end position="262"/>
    </location>
</feature>
<dbReference type="AlphaFoldDB" id="A0A5C1E5U1"/>
<feature type="compositionally biased region" description="Basic and acidic residues" evidence="1">
    <location>
        <begin position="183"/>
        <end position="199"/>
    </location>
</feature>
<feature type="compositionally biased region" description="Basic and acidic residues" evidence="1">
    <location>
        <begin position="128"/>
        <end position="173"/>
    </location>
</feature>
<name>A0A5C1E5U1_9RHOO</name>
<evidence type="ECO:0000256" key="2">
    <source>
        <dbReference type="SAM" id="SignalP"/>
    </source>
</evidence>
<evidence type="ECO:0000313" key="4">
    <source>
        <dbReference type="Proteomes" id="UP000323671"/>
    </source>
</evidence>
<dbReference type="RefSeq" id="WP_149424554.1">
    <property type="nucleotide sequence ID" value="NZ_CP022579.1"/>
</dbReference>
<feature type="compositionally biased region" description="Basic and acidic residues" evidence="1">
    <location>
        <begin position="208"/>
        <end position="254"/>
    </location>
</feature>
<reference evidence="3 4" key="1">
    <citation type="submission" date="2017-07" db="EMBL/GenBank/DDBJ databases">
        <title>Complete genome sequence of Oryzomicrobium terrae TPP412.</title>
        <authorList>
            <person name="Chiu L.-W."/>
            <person name="Lo K.-J."/>
            <person name="Tsai Y.-M."/>
            <person name="Lin S.-S."/>
            <person name="Kuo C.-H."/>
            <person name="Liu C.-T."/>
        </authorList>
    </citation>
    <scope>NUCLEOTIDE SEQUENCE [LARGE SCALE GENOMIC DNA]</scope>
    <source>
        <strain evidence="3 4">TPP412</strain>
    </source>
</reference>
<accession>A0A5C1E5U1</accession>
<protein>
    <recommendedName>
        <fullName evidence="5">Colicin import membrane protein</fullName>
    </recommendedName>
</protein>
<evidence type="ECO:0000313" key="3">
    <source>
        <dbReference type="EMBL" id="QEL63638.1"/>
    </source>
</evidence>
<proteinExistence type="predicted"/>
<dbReference type="Proteomes" id="UP000323671">
    <property type="component" value="Chromosome"/>
</dbReference>
<feature type="region of interest" description="Disordered" evidence="1">
    <location>
        <begin position="128"/>
        <end position="262"/>
    </location>
</feature>
<dbReference type="KEGG" id="otr:OTERR_01620"/>
<keyword evidence="4" id="KW-1185">Reference proteome</keyword>
<gene>
    <name evidence="3" type="ORF">OTERR_01620</name>
</gene>
<dbReference type="EMBL" id="CP022579">
    <property type="protein sequence ID" value="QEL63638.1"/>
    <property type="molecule type" value="Genomic_DNA"/>
</dbReference>
<evidence type="ECO:0000256" key="1">
    <source>
        <dbReference type="SAM" id="MobiDB-lite"/>
    </source>
</evidence>
<feature type="signal peptide" evidence="2">
    <location>
        <begin position="1"/>
        <end position="36"/>
    </location>
</feature>